<proteinExistence type="predicted"/>
<dbReference type="Gene3D" id="3.30.2010.10">
    <property type="entry name" value="Metalloproteases ('zincins'), catalytic domain"/>
    <property type="match status" value="1"/>
</dbReference>
<name>A0A9D9HIA5_9BACT</name>
<accession>A0A9D9HIA5</accession>
<dbReference type="Pfam" id="PF01863">
    <property type="entry name" value="YgjP-like"/>
    <property type="match status" value="1"/>
</dbReference>
<dbReference type="AlphaFoldDB" id="A0A9D9HIA5"/>
<organism evidence="2 3">
    <name type="scientific">Candidatus Cryptobacteroides intestinavium</name>
    <dbReference type="NCBI Taxonomy" id="2840766"/>
    <lineage>
        <taxon>Bacteria</taxon>
        <taxon>Pseudomonadati</taxon>
        <taxon>Bacteroidota</taxon>
        <taxon>Bacteroidia</taxon>
        <taxon>Bacteroidales</taxon>
        <taxon>Candidatus Cryptobacteroides</taxon>
    </lineage>
</organism>
<dbReference type="CDD" id="cd07344">
    <property type="entry name" value="M48_yhfN_like"/>
    <property type="match status" value="1"/>
</dbReference>
<evidence type="ECO:0000313" key="3">
    <source>
        <dbReference type="Proteomes" id="UP000823661"/>
    </source>
</evidence>
<feature type="domain" description="YgjP-like metallopeptidase" evidence="1">
    <location>
        <begin position="84"/>
        <end position="183"/>
    </location>
</feature>
<protein>
    <submittedName>
        <fullName evidence="2">M48 family metallopeptidase</fullName>
    </submittedName>
</protein>
<comment type="caution">
    <text evidence="2">The sequence shown here is derived from an EMBL/GenBank/DDBJ whole genome shotgun (WGS) entry which is preliminary data.</text>
</comment>
<evidence type="ECO:0000259" key="1">
    <source>
        <dbReference type="Pfam" id="PF01863"/>
    </source>
</evidence>
<sequence>MDRPEKTELEMDGKIYRDSEIGDIMLRRSRRCRRVSIRVHPVRGVVVTVPYYVPYEAGVMFLLSKRQWVLSVMARQKAVSVPPAGPDPAMTEALRREARRYLPERLASIAARYGFVYGRLAIKNNRSNWGSCSTKDNINLNLRLMQVPEHLRDYVMLHELCHLRHHDHGPGFHRLLEDLCADYFATVEIVRGKTVRTYPFPLTARSGYPVSRSLEKELKAYRPV</sequence>
<gene>
    <name evidence="2" type="ORF">IAC06_06135</name>
</gene>
<reference evidence="2" key="1">
    <citation type="submission" date="2020-10" db="EMBL/GenBank/DDBJ databases">
        <authorList>
            <person name="Gilroy R."/>
        </authorList>
    </citation>
    <scope>NUCLEOTIDE SEQUENCE</scope>
    <source>
        <strain evidence="2">B1-20833</strain>
    </source>
</reference>
<dbReference type="PANTHER" id="PTHR30399">
    <property type="entry name" value="UNCHARACTERIZED PROTEIN YGJP"/>
    <property type="match status" value="1"/>
</dbReference>
<evidence type="ECO:0000313" key="2">
    <source>
        <dbReference type="EMBL" id="MBO8452444.1"/>
    </source>
</evidence>
<reference evidence="2" key="2">
    <citation type="journal article" date="2021" name="PeerJ">
        <title>Extensive microbial diversity within the chicken gut microbiome revealed by metagenomics and culture.</title>
        <authorList>
            <person name="Gilroy R."/>
            <person name="Ravi A."/>
            <person name="Getino M."/>
            <person name="Pursley I."/>
            <person name="Horton D.L."/>
            <person name="Alikhan N.F."/>
            <person name="Baker D."/>
            <person name="Gharbi K."/>
            <person name="Hall N."/>
            <person name="Watson M."/>
            <person name="Adriaenssens E.M."/>
            <person name="Foster-Nyarko E."/>
            <person name="Jarju S."/>
            <person name="Secka A."/>
            <person name="Antonio M."/>
            <person name="Oren A."/>
            <person name="Chaudhuri R.R."/>
            <person name="La Ragione R."/>
            <person name="Hildebrand F."/>
            <person name="Pallen M.J."/>
        </authorList>
    </citation>
    <scope>NUCLEOTIDE SEQUENCE</scope>
    <source>
        <strain evidence="2">B1-20833</strain>
    </source>
</reference>
<dbReference type="PANTHER" id="PTHR30399:SF1">
    <property type="entry name" value="UTP PYROPHOSPHATASE"/>
    <property type="match status" value="1"/>
</dbReference>
<dbReference type="InterPro" id="IPR053136">
    <property type="entry name" value="UTP_pyrophosphatase-like"/>
</dbReference>
<dbReference type="InterPro" id="IPR002725">
    <property type="entry name" value="YgjP-like_metallopeptidase"/>
</dbReference>
<dbReference type="EMBL" id="JADIMI010000061">
    <property type="protein sequence ID" value="MBO8452444.1"/>
    <property type="molecule type" value="Genomic_DNA"/>
</dbReference>
<dbReference type="Proteomes" id="UP000823661">
    <property type="component" value="Unassembled WGS sequence"/>
</dbReference>